<sequence length="157" mass="17134">MKGAGPTRVPSITPGAARRQHFIHTGEGSEGGVGLKGTGGAERCQLRLCTQRGHRRYTRAGVCGRGTCAWRERRGFKGRVIYTTFTSNAHHTRQPQRREVSLQDTQVASPTALGYPHTGHTALGYQHTGHTPDLTHGSRVPAHRTHGSRVPAHRTHP</sequence>
<gene>
    <name evidence="2" type="ORF">NDU88_000563</name>
</gene>
<accession>A0AAV7M2S9</accession>
<dbReference type="Proteomes" id="UP001066276">
    <property type="component" value="Chromosome 10"/>
</dbReference>
<comment type="caution">
    <text evidence="2">The sequence shown here is derived from an EMBL/GenBank/DDBJ whole genome shotgun (WGS) entry which is preliminary data.</text>
</comment>
<evidence type="ECO:0000313" key="2">
    <source>
        <dbReference type="EMBL" id="KAJ1095398.1"/>
    </source>
</evidence>
<feature type="region of interest" description="Disordered" evidence="1">
    <location>
        <begin position="1"/>
        <end position="36"/>
    </location>
</feature>
<keyword evidence="3" id="KW-1185">Reference proteome</keyword>
<proteinExistence type="predicted"/>
<evidence type="ECO:0000313" key="3">
    <source>
        <dbReference type="Proteomes" id="UP001066276"/>
    </source>
</evidence>
<feature type="region of interest" description="Disordered" evidence="1">
    <location>
        <begin position="126"/>
        <end position="157"/>
    </location>
</feature>
<evidence type="ECO:0000256" key="1">
    <source>
        <dbReference type="SAM" id="MobiDB-lite"/>
    </source>
</evidence>
<protein>
    <submittedName>
        <fullName evidence="2">Uncharacterized protein</fullName>
    </submittedName>
</protein>
<name>A0AAV7M2S9_PLEWA</name>
<dbReference type="EMBL" id="JANPWB010000014">
    <property type="protein sequence ID" value="KAJ1095398.1"/>
    <property type="molecule type" value="Genomic_DNA"/>
</dbReference>
<dbReference type="AlphaFoldDB" id="A0AAV7M2S9"/>
<feature type="compositionally biased region" description="Basic residues" evidence="1">
    <location>
        <begin position="141"/>
        <end position="157"/>
    </location>
</feature>
<organism evidence="2 3">
    <name type="scientific">Pleurodeles waltl</name>
    <name type="common">Iberian ribbed newt</name>
    <dbReference type="NCBI Taxonomy" id="8319"/>
    <lineage>
        <taxon>Eukaryota</taxon>
        <taxon>Metazoa</taxon>
        <taxon>Chordata</taxon>
        <taxon>Craniata</taxon>
        <taxon>Vertebrata</taxon>
        <taxon>Euteleostomi</taxon>
        <taxon>Amphibia</taxon>
        <taxon>Batrachia</taxon>
        <taxon>Caudata</taxon>
        <taxon>Salamandroidea</taxon>
        <taxon>Salamandridae</taxon>
        <taxon>Pleurodelinae</taxon>
        <taxon>Pleurodeles</taxon>
    </lineage>
</organism>
<reference evidence="2" key="1">
    <citation type="journal article" date="2022" name="bioRxiv">
        <title>Sequencing and chromosome-scale assembly of the giantPleurodeles waltlgenome.</title>
        <authorList>
            <person name="Brown T."/>
            <person name="Elewa A."/>
            <person name="Iarovenko S."/>
            <person name="Subramanian E."/>
            <person name="Araus A.J."/>
            <person name="Petzold A."/>
            <person name="Susuki M."/>
            <person name="Suzuki K.-i.T."/>
            <person name="Hayashi T."/>
            <person name="Toyoda A."/>
            <person name="Oliveira C."/>
            <person name="Osipova E."/>
            <person name="Leigh N.D."/>
            <person name="Simon A."/>
            <person name="Yun M.H."/>
        </authorList>
    </citation>
    <scope>NUCLEOTIDE SEQUENCE</scope>
    <source>
        <strain evidence="2">20211129_DDA</strain>
        <tissue evidence="2">Liver</tissue>
    </source>
</reference>